<sequence>MEEQKRIVQKIEELFKKIDQYAEAYNKLEELNKQFPIKMEKSLLQYAMQGKLVPQNPSDEPASELLKQIKAEKEQLIKDKKIKKEKPLPEITEEEIPFEIPESWEWRRLREFSVITSGGTPKTAISEYWEGNIPWITPKDMGKQREKYIKSSSKKITDYGLEKSSAQLIRKNSIVYSSRAPIGHINIVPFDYTTNQGCKSVSPIRINIEYLYYSLIMMTPNIIKRGSGTTFKEVSATTFGETLIPIPPLNEQIRIIRELENIVKTVNNLKI</sequence>
<dbReference type="PANTHER" id="PTHR43140:SF1">
    <property type="entry name" value="TYPE I RESTRICTION ENZYME ECOKI SPECIFICITY SUBUNIT"/>
    <property type="match status" value="1"/>
</dbReference>
<dbReference type="GO" id="GO:0004519">
    <property type="term" value="F:endonuclease activity"/>
    <property type="evidence" value="ECO:0007669"/>
    <property type="project" value="UniProtKB-KW"/>
</dbReference>
<evidence type="ECO:0000259" key="5">
    <source>
        <dbReference type="Pfam" id="PF01420"/>
    </source>
</evidence>
<dbReference type="EMBL" id="PIEU01000055">
    <property type="protein sequence ID" value="PZL74296.1"/>
    <property type="molecule type" value="Genomic_DNA"/>
</dbReference>
<dbReference type="GO" id="GO:0009307">
    <property type="term" value="P:DNA restriction-modification system"/>
    <property type="evidence" value="ECO:0007669"/>
    <property type="project" value="UniProtKB-KW"/>
</dbReference>
<dbReference type="AlphaFoldDB" id="A0A2W3Z3C6"/>
<name>A0A2W3Z3C6_9ENTE</name>
<dbReference type="InterPro" id="IPR000055">
    <property type="entry name" value="Restrct_endonuc_typeI_TRD"/>
</dbReference>
<comment type="similarity">
    <text evidence="1">Belongs to the type-I restriction system S methylase family.</text>
</comment>
<keyword evidence="7" id="KW-1185">Reference proteome</keyword>
<evidence type="ECO:0000256" key="1">
    <source>
        <dbReference type="ARBA" id="ARBA00010923"/>
    </source>
</evidence>
<evidence type="ECO:0000256" key="4">
    <source>
        <dbReference type="ARBA" id="ARBA00038652"/>
    </source>
</evidence>
<comment type="caution">
    <text evidence="6">The sequence shown here is derived from an EMBL/GenBank/DDBJ whole genome shotgun (WGS) entry which is preliminary data.</text>
</comment>
<dbReference type="SUPFAM" id="SSF116734">
    <property type="entry name" value="DNA methylase specificity domain"/>
    <property type="match status" value="2"/>
</dbReference>
<feature type="domain" description="Type I restriction modification DNA specificity" evidence="5">
    <location>
        <begin position="101"/>
        <end position="266"/>
    </location>
</feature>
<accession>A0A2W3Z3C6</accession>
<dbReference type="InterPro" id="IPR044946">
    <property type="entry name" value="Restrct_endonuc_typeI_TRD_sf"/>
</dbReference>
<keyword evidence="6" id="KW-0255">Endonuclease</keyword>
<keyword evidence="6" id="KW-0378">Hydrolase</keyword>
<dbReference type="InterPro" id="IPR051212">
    <property type="entry name" value="Type-I_RE_S_subunit"/>
</dbReference>
<evidence type="ECO:0000256" key="3">
    <source>
        <dbReference type="ARBA" id="ARBA00023125"/>
    </source>
</evidence>
<protein>
    <submittedName>
        <fullName evidence="6">Type I restriction endonuclease</fullName>
    </submittedName>
</protein>
<dbReference type="Proteomes" id="UP000249828">
    <property type="component" value="Unassembled WGS sequence"/>
</dbReference>
<evidence type="ECO:0000313" key="6">
    <source>
        <dbReference type="EMBL" id="PZL74296.1"/>
    </source>
</evidence>
<organism evidence="6 7">
    <name type="scientific">Enterococcus plantarum</name>
    <dbReference type="NCBI Taxonomy" id="1077675"/>
    <lineage>
        <taxon>Bacteria</taxon>
        <taxon>Bacillati</taxon>
        <taxon>Bacillota</taxon>
        <taxon>Bacilli</taxon>
        <taxon>Lactobacillales</taxon>
        <taxon>Enterococcaceae</taxon>
        <taxon>Enterococcus</taxon>
    </lineage>
</organism>
<gene>
    <name evidence="6" type="ORF">CI088_07265</name>
</gene>
<dbReference type="GO" id="GO:0003677">
    <property type="term" value="F:DNA binding"/>
    <property type="evidence" value="ECO:0007669"/>
    <property type="project" value="UniProtKB-KW"/>
</dbReference>
<dbReference type="PANTHER" id="PTHR43140">
    <property type="entry name" value="TYPE-1 RESTRICTION ENZYME ECOKI SPECIFICITY PROTEIN"/>
    <property type="match status" value="1"/>
</dbReference>
<proteinExistence type="inferred from homology"/>
<reference evidence="6 7" key="1">
    <citation type="submission" date="2017-11" db="EMBL/GenBank/DDBJ databases">
        <title>Draft genome sequence of Enterococcus plantarum TRW2 strain isolated from lettuce.</title>
        <authorList>
            <person name="Kim E.B."/>
            <person name="Marco M.L."/>
            <person name="Williams T.R."/>
            <person name="You I.H."/>
        </authorList>
    </citation>
    <scope>NUCLEOTIDE SEQUENCE [LARGE SCALE GENOMIC DNA]</scope>
    <source>
        <strain evidence="6 7">TRW2</strain>
    </source>
</reference>
<keyword evidence="2" id="KW-0680">Restriction system</keyword>
<keyword evidence="6" id="KW-0540">Nuclease</keyword>
<dbReference type="Gene3D" id="3.90.220.20">
    <property type="entry name" value="DNA methylase specificity domains"/>
    <property type="match status" value="2"/>
</dbReference>
<keyword evidence="3" id="KW-0238">DNA-binding</keyword>
<evidence type="ECO:0000313" key="7">
    <source>
        <dbReference type="Proteomes" id="UP000249828"/>
    </source>
</evidence>
<dbReference type="Pfam" id="PF01420">
    <property type="entry name" value="Methylase_S"/>
    <property type="match status" value="1"/>
</dbReference>
<evidence type="ECO:0000256" key="2">
    <source>
        <dbReference type="ARBA" id="ARBA00022747"/>
    </source>
</evidence>
<comment type="subunit">
    <text evidence="4">The methyltransferase is composed of M and S polypeptides.</text>
</comment>